<evidence type="ECO:0000313" key="6">
    <source>
        <dbReference type="EnsemblMetazoa" id="XP_019761582.1"/>
    </source>
</evidence>
<dbReference type="InterPro" id="IPR012340">
    <property type="entry name" value="NA-bd_OB-fold"/>
</dbReference>
<feature type="domain" description="S1 motif" evidence="5">
    <location>
        <begin position="598"/>
        <end position="651"/>
    </location>
</feature>
<dbReference type="Proteomes" id="UP000019118">
    <property type="component" value="Unassembled WGS sequence"/>
</dbReference>
<dbReference type="SUPFAM" id="SSF48452">
    <property type="entry name" value="TPR-like"/>
    <property type="match status" value="2"/>
</dbReference>
<keyword evidence="2" id="KW-0698">rRNA processing</keyword>
<dbReference type="PROSITE" id="PS50126">
    <property type="entry name" value="S1"/>
    <property type="match status" value="5"/>
</dbReference>
<dbReference type="KEGG" id="dpa:109538668"/>
<evidence type="ECO:0000256" key="3">
    <source>
        <dbReference type="PROSITE-ProRule" id="PRU00339"/>
    </source>
</evidence>
<reference evidence="6" key="2">
    <citation type="submission" date="2024-08" db="UniProtKB">
        <authorList>
            <consortium name="EnsemblMetazoa"/>
        </authorList>
    </citation>
    <scope>IDENTIFICATION</scope>
</reference>
<name>A0AAR5PL04_DENPD</name>
<evidence type="ECO:0000313" key="7">
    <source>
        <dbReference type="Proteomes" id="UP000019118"/>
    </source>
</evidence>
<evidence type="ECO:0000259" key="5">
    <source>
        <dbReference type="PROSITE" id="PS50126"/>
    </source>
</evidence>
<feature type="repeat" description="TPR" evidence="3">
    <location>
        <begin position="1215"/>
        <end position="1248"/>
    </location>
</feature>
<comment type="subcellular location">
    <subcellularLocation>
        <location evidence="1">Nucleus</location>
        <location evidence="1">Nucleolus</location>
    </subcellularLocation>
</comment>
<feature type="domain" description="S1 motif" evidence="5">
    <location>
        <begin position="687"/>
        <end position="754"/>
    </location>
</feature>
<feature type="compositionally biased region" description="Acidic residues" evidence="4">
    <location>
        <begin position="973"/>
        <end position="1020"/>
    </location>
</feature>
<feature type="region of interest" description="Disordered" evidence="4">
    <location>
        <begin position="1039"/>
        <end position="1069"/>
    </location>
</feature>
<evidence type="ECO:0000256" key="1">
    <source>
        <dbReference type="ARBA" id="ARBA00004604"/>
    </source>
</evidence>
<dbReference type="GeneID" id="109538668"/>
<dbReference type="Pfam" id="PF23459">
    <property type="entry name" value="S1_RRP5"/>
    <property type="match status" value="1"/>
</dbReference>
<dbReference type="InterPro" id="IPR045209">
    <property type="entry name" value="Rrp5"/>
</dbReference>
<keyword evidence="3" id="KW-0802">TPR repeat</keyword>
<evidence type="ECO:0000256" key="2">
    <source>
        <dbReference type="ARBA" id="ARBA00022552"/>
    </source>
</evidence>
<dbReference type="InterPro" id="IPR011990">
    <property type="entry name" value="TPR-like_helical_dom_sf"/>
</dbReference>
<proteinExistence type="predicted"/>
<dbReference type="InterPro" id="IPR057302">
    <property type="entry name" value="Rrp5_S1"/>
</dbReference>
<feature type="compositionally biased region" description="Basic residues" evidence="4">
    <location>
        <begin position="33"/>
        <end position="44"/>
    </location>
</feature>
<dbReference type="PANTHER" id="PTHR23270:SF10">
    <property type="entry name" value="PROTEIN RRP5 HOMOLOG"/>
    <property type="match status" value="1"/>
</dbReference>
<dbReference type="InterPro" id="IPR019734">
    <property type="entry name" value="TPR_rpt"/>
</dbReference>
<dbReference type="SMART" id="SM00386">
    <property type="entry name" value="HAT"/>
    <property type="match status" value="4"/>
</dbReference>
<reference evidence="7" key="1">
    <citation type="journal article" date="2013" name="Genome Biol.">
        <title>Draft genome of the mountain pine beetle, Dendroctonus ponderosae Hopkins, a major forest pest.</title>
        <authorList>
            <person name="Keeling C.I."/>
            <person name="Yuen M.M."/>
            <person name="Liao N.Y."/>
            <person name="Docking T.R."/>
            <person name="Chan S.K."/>
            <person name="Taylor G.A."/>
            <person name="Palmquist D.L."/>
            <person name="Jackman S.D."/>
            <person name="Nguyen A."/>
            <person name="Li M."/>
            <person name="Henderson H."/>
            <person name="Janes J.K."/>
            <person name="Zhao Y."/>
            <person name="Pandoh P."/>
            <person name="Moore R."/>
            <person name="Sperling F.A."/>
            <person name="Huber D.P."/>
            <person name="Birol I."/>
            <person name="Jones S.J."/>
            <person name="Bohlmann J."/>
        </authorList>
    </citation>
    <scope>NUCLEOTIDE SEQUENCE</scope>
</reference>
<dbReference type="GO" id="GO:0006364">
    <property type="term" value="P:rRNA processing"/>
    <property type="evidence" value="ECO:0007669"/>
    <property type="project" value="UniProtKB-KW"/>
</dbReference>
<feature type="domain" description="S1 motif" evidence="5">
    <location>
        <begin position="430"/>
        <end position="497"/>
    </location>
</feature>
<dbReference type="Gene3D" id="1.25.40.10">
    <property type="entry name" value="Tetratricopeptide repeat domain"/>
    <property type="match status" value="2"/>
</dbReference>
<protein>
    <recommendedName>
        <fullName evidence="5">S1 motif domain-containing protein</fullName>
    </recommendedName>
</protein>
<organism evidence="6 7">
    <name type="scientific">Dendroctonus ponderosae</name>
    <name type="common">Mountain pine beetle</name>
    <dbReference type="NCBI Taxonomy" id="77166"/>
    <lineage>
        <taxon>Eukaryota</taxon>
        <taxon>Metazoa</taxon>
        <taxon>Ecdysozoa</taxon>
        <taxon>Arthropoda</taxon>
        <taxon>Hexapoda</taxon>
        <taxon>Insecta</taxon>
        <taxon>Pterygota</taxon>
        <taxon>Neoptera</taxon>
        <taxon>Endopterygota</taxon>
        <taxon>Coleoptera</taxon>
        <taxon>Polyphaga</taxon>
        <taxon>Cucujiformia</taxon>
        <taxon>Curculionidae</taxon>
        <taxon>Scolytinae</taxon>
        <taxon>Dendroctonus</taxon>
    </lineage>
</organism>
<dbReference type="PANTHER" id="PTHR23270">
    <property type="entry name" value="PROGRAMMED CELL DEATH PROTEIN 11 PRE-RRNA PROCESSING PROTEIN RRP5"/>
    <property type="match status" value="1"/>
</dbReference>
<dbReference type="SUPFAM" id="SSF50249">
    <property type="entry name" value="Nucleic acid-binding proteins"/>
    <property type="match status" value="3"/>
</dbReference>
<dbReference type="SMART" id="SM00316">
    <property type="entry name" value="S1"/>
    <property type="match status" value="8"/>
</dbReference>
<accession>A0AAR5PL04</accession>
<dbReference type="GO" id="GO:0032040">
    <property type="term" value="C:small-subunit processome"/>
    <property type="evidence" value="ECO:0007669"/>
    <property type="project" value="TreeGrafter"/>
</dbReference>
<dbReference type="CTD" id="42899"/>
<feature type="region of interest" description="Disordered" evidence="4">
    <location>
        <begin position="965"/>
        <end position="1021"/>
    </location>
</feature>
<feature type="domain" description="S1 motif" evidence="5">
    <location>
        <begin position="516"/>
        <end position="569"/>
    </location>
</feature>
<dbReference type="Gene3D" id="2.40.50.140">
    <property type="entry name" value="Nucleic acid-binding proteins"/>
    <property type="match status" value="4"/>
</dbReference>
<dbReference type="GO" id="GO:0003723">
    <property type="term" value="F:RNA binding"/>
    <property type="evidence" value="ECO:0007669"/>
    <property type="project" value="TreeGrafter"/>
</dbReference>
<feature type="domain" description="S1 motif" evidence="5">
    <location>
        <begin position="69"/>
        <end position="154"/>
    </location>
</feature>
<sequence length="1339" mass="150145">MVEEENFPRGGKLAAKRPPPENANLFSLGNSSKPKKSKTSKKKPTPSDDVFEAALHVRGSLTYNQIQTGMVILGCIRNIYNFALEVELPGLCFASVPITEISDPFTKHLNQQLENNDPNPVDPSELFSVGDFLPIKIMAVETRDSGTHVEASINPREIYADQNHSSFAKGMLVWACVQSQSDHGYEMTLGVKHCRAFVPFKNIDDEPNYEIGKPLWCVTHKVDSTATASILRLSAKLEHVSAITGDIQNLDSALPGTKVNFVVEKILAQGLQGKFGDHFIGYINENHLTTPLKRPTDYKEAKVLSAYILFVEPTTKITHLSLRVPERAEKPTLKIGDIVTAQVIGKSANGFIFMLPQNLKGFATHKRLLNSIVNNHSADISDKINAKFSPGSKHKCRILDFNYLSQMFICTPESAVLKESTFTPSNLKPGQVVQVKIASIKEEGLVVTTGHVRGFVPNLHISNSEFTRNVKSKFKEKQTVNARVLSVEDGKVLFTIKPMLVQNDECLAQEKDAEVGKQFMGVVSKISEAGVLIVFYANIKGWMGKPGMGRSAADPSKYFFLGQVVNVYIGKKVGDCIFLCLFPPKDKEKEKPFIPSFGGRYSGIVKVVKDDGLDIQLNNTTKRGFIPNAHLSENLSLCQAIKNTFSVGDQVSDVMYIGGTKPQLFSRREANVSRGKEVLKLEALKEGQLVRCAYQSTASKGLFVQLMVQGISKPVLIRKVNIDENIPELVPHQLVIAQVQKVDMQKQKIDLSIKLKDVYKNNVEGPLDLFTQYLQEEVFLHKMSCKLKWDICKYNLGQQEQCKVEKIAPQGGCVVSLSDGKVKGVVVPSLCPKALKEGDSVVGVIIGHDYEKRFLHVCIRPDIISRISEVQNGSLKAPISSCYAEKLLVKDECIVSILRHPNGNKQLVYLPVKLHENDFVGCMSYYKAKKFKICVCGKLKKFLIGISTKLFITLDRTTNKRKSNGKLEKLEETEPEEMLVESEGGEMEDQLDEVECENMEVEVESSDEATDEALDDEEKIEPEPVILPGVSTFFTIGKTKAPVEESSDDEDEGPTERKKKKLSPAERADLLRTEEERIAKIEKELADTSKAPESAEQFDRLLLSKPDSAELWAKYIAFHIAATEIDKARSVAKRALATINMTKTEEKFKIWIVFLKLENMFGTEETFEKALEDALKFNDSLQVYLKVIEMFAENGKFTEMEGKISKVRAKYKQEPTMWLELGRIYYQIGQFKEARNCKDRALKSITDKKSQMTIIIRFAIMEFKYGESDQGCAIFETILLTSPRKINIWMTYVDQLVKKGDTEQARLVLERAMSQKLPPKSIKSLQGVFRKFGWDTNKH</sequence>
<feature type="region of interest" description="Disordered" evidence="4">
    <location>
        <begin position="1"/>
        <end position="47"/>
    </location>
</feature>
<dbReference type="EnsemblMetazoa" id="XM_019906023.1">
    <property type="protein sequence ID" value="XP_019761582.1"/>
    <property type="gene ID" value="LOC109538668"/>
</dbReference>
<evidence type="ECO:0000256" key="4">
    <source>
        <dbReference type="SAM" id="MobiDB-lite"/>
    </source>
</evidence>
<keyword evidence="7" id="KW-1185">Reference proteome</keyword>
<dbReference type="InterPro" id="IPR003107">
    <property type="entry name" value="HAT"/>
</dbReference>
<dbReference type="InterPro" id="IPR003029">
    <property type="entry name" value="S1_domain"/>
</dbReference>
<dbReference type="PROSITE" id="PS50005">
    <property type="entry name" value="TPR"/>
    <property type="match status" value="1"/>
</dbReference>